<keyword evidence="6" id="KW-0788">Thiol protease</keyword>
<evidence type="ECO:0000313" key="9">
    <source>
        <dbReference type="EMBL" id="KAG6374055.1"/>
    </source>
</evidence>
<comment type="caution">
    <text evidence="9">The sequence shown here is derived from an EMBL/GenBank/DDBJ whole genome shotgun (WGS) entry which is preliminary data.</text>
</comment>
<evidence type="ECO:0000256" key="5">
    <source>
        <dbReference type="ARBA" id="ARBA00022801"/>
    </source>
</evidence>
<evidence type="ECO:0000313" key="10">
    <source>
        <dbReference type="Proteomes" id="UP000683000"/>
    </source>
</evidence>
<reference evidence="9" key="1">
    <citation type="submission" date="2021-03" db="EMBL/GenBank/DDBJ databases">
        <title>Evolutionary innovations through gain and loss of genes in the ectomycorrhizal Boletales.</title>
        <authorList>
            <person name="Wu G."/>
            <person name="Miyauchi S."/>
            <person name="Morin E."/>
            <person name="Yang Z.-L."/>
            <person name="Xu J."/>
            <person name="Martin F.M."/>
        </authorList>
    </citation>
    <scope>NUCLEOTIDE SEQUENCE</scope>
    <source>
        <strain evidence="9">BR01</strain>
    </source>
</reference>
<evidence type="ECO:0000256" key="7">
    <source>
        <dbReference type="SAM" id="MobiDB-lite"/>
    </source>
</evidence>
<dbReference type="PANTHER" id="PTHR12931:SF15">
    <property type="entry name" value="UBIQUITIN THIOESTERASE OTUBAIN-LIKE"/>
    <property type="match status" value="1"/>
</dbReference>
<evidence type="ECO:0000256" key="4">
    <source>
        <dbReference type="ARBA" id="ARBA00022786"/>
    </source>
</evidence>
<gene>
    <name evidence="9" type="ORF">JVT61DRAFT_4695</name>
</gene>
<feature type="region of interest" description="Disordered" evidence="7">
    <location>
        <begin position="1"/>
        <end position="36"/>
    </location>
</feature>
<dbReference type="GO" id="GO:0004843">
    <property type="term" value="F:cysteine-type deubiquitinase activity"/>
    <property type="evidence" value="ECO:0007669"/>
    <property type="project" value="UniProtKB-EC"/>
</dbReference>
<evidence type="ECO:0000256" key="2">
    <source>
        <dbReference type="ARBA" id="ARBA00012759"/>
    </source>
</evidence>
<dbReference type="GO" id="GO:0043130">
    <property type="term" value="F:ubiquitin binding"/>
    <property type="evidence" value="ECO:0007669"/>
    <property type="project" value="TreeGrafter"/>
</dbReference>
<keyword evidence="4" id="KW-0833">Ubl conjugation pathway</keyword>
<dbReference type="InterPro" id="IPR019400">
    <property type="entry name" value="Peptidase_C65_otubain"/>
</dbReference>
<dbReference type="PANTHER" id="PTHR12931">
    <property type="entry name" value="UBIQUITIN THIOLESTERASE PROTEIN OTUB"/>
    <property type="match status" value="1"/>
</dbReference>
<dbReference type="GO" id="GO:0071108">
    <property type="term" value="P:protein K48-linked deubiquitination"/>
    <property type="evidence" value="ECO:0007669"/>
    <property type="project" value="TreeGrafter"/>
</dbReference>
<proteinExistence type="predicted"/>
<dbReference type="Gene3D" id="3.30.200.60">
    <property type="entry name" value="Peptidase C65 Otubain, subdomain 1"/>
    <property type="match status" value="1"/>
</dbReference>
<evidence type="ECO:0000256" key="6">
    <source>
        <dbReference type="ARBA" id="ARBA00022807"/>
    </source>
</evidence>
<dbReference type="EC" id="3.4.19.12" evidence="2"/>
<dbReference type="AlphaFoldDB" id="A0A8I2YLL7"/>
<keyword evidence="5" id="KW-0378">Hydrolase</keyword>
<evidence type="ECO:0000256" key="1">
    <source>
        <dbReference type="ARBA" id="ARBA00000707"/>
    </source>
</evidence>
<name>A0A8I2YLL7_9AGAM</name>
<accession>A0A8I2YLL7</accession>
<dbReference type="CDD" id="cd22749">
    <property type="entry name" value="Otubain_C65"/>
    <property type="match status" value="1"/>
</dbReference>
<dbReference type="InterPro" id="IPR042467">
    <property type="entry name" value="Peptidase_C65_otubain_sub2"/>
</dbReference>
<evidence type="ECO:0000259" key="8">
    <source>
        <dbReference type="PROSITE" id="PS50802"/>
    </source>
</evidence>
<feature type="domain" description="OTU" evidence="8">
    <location>
        <begin position="109"/>
        <end position="307"/>
    </location>
</feature>
<dbReference type="InterPro" id="IPR003323">
    <property type="entry name" value="OTU_dom"/>
</dbReference>
<dbReference type="GO" id="GO:0005634">
    <property type="term" value="C:nucleus"/>
    <property type="evidence" value="ECO:0007669"/>
    <property type="project" value="TreeGrafter"/>
</dbReference>
<dbReference type="PROSITE" id="PS50802">
    <property type="entry name" value="OTU"/>
    <property type="match status" value="1"/>
</dbReference>
<dbReference type="SUPFAM" id="SSF54001">
    <property type="entry name" value="Cysteine proteinases"/>
    <property type="match status" value="1"/>
</dbReference>
<dbReference type="Proteomes" id="UP000683000">
    <property type="component" value="Unassembled WGS sequence"/>
</dbReference>
<dbReference type="Pfam" id="PF10275">
    <property type="entry name" value="Peptidase_C65"/>
    <property type="match status" value="1"/>
</dbReference>
<dbReference type="GO" id="GO:0006508">
    <property type="term" value="P:proteolysis"/>
    <property type="evidence" value="ECO:0007669"/>
    <property type="project" value="UniProtKB-KW"/>
</dbReference>
<feature type="compositionally biased region" description="Basic and acidic residues" evidence="7">
    <location>
        <begin position="19"/>
        <end position="28"/>
    </location>
</feature>
<protein>
    <recommendedName>
        <fullName evidence="2">ubiquitinyl hydrolase 1</fullName>
        <ecNumber evidence="2">3.4.19.12</ecNumber>
    </recommendedName>
</protein>
<dbReference type="EMBL" id="JAGFBS010000019">
    <property type="protein sequence ID" value="KAG6374055.1"/>
    <property type="molecule type" value="Genomic_DNA"/>
</dbReference>
<organism evidence="9 10">
    <name type="scientific">Boletus reticuloceps</name>
    <dbReference type="NCBI Taxonomy" id="495285"/>
    <lineage>
        <taxon>Eukaryota</taxon>
        <taxon>Fungi</taxon>
        <taxon>Dikarya</taxon>
        <taxon>Basidiomycota</taxon>
        <taxon>Agaricomycotina</taxon>
        <taxon>Agaricomycetes</taxon>
        <taxon>Agaricomycetidae</taxon>
        <taxon>Boletales</taxon>
        <taxon>Boletineae</taxon>
        <taxon>Boletaceae</taxon>
        <taxon>Boletoideae</taxon>
        <taxon>Boletus</taxon>
    </lineage>
</organism>
<keyword evidence="3" id="KW-0645">Protease</keyword>
<evidence type="ECO:0000256" key="3">
    <source>
        <dbReference type="ARBA" id="ARBA00022670"/>
    </source>
</evidence>
<dbReference type="Gene3D" id="1.20.1300.20">
    <property type="entry name" value="Peptidase C65 Otubain, subdomain 2"/>
    <property type="match status" value="1"/>
</dbReference>
<dbReference type="InterPro" id="IPR042468">
    <property type="entry name" value="Peptidase_C65_otubain_sub1"/>
</dbReference>
<keyword evidence="10" id="KW-1185">Reference proteome</keyword>
<dbReference type="OrthoDB" id="18915at2759"/>
<comment type="catalytic activity">
    <reaction evidence="1">
        <text>Thiol-dependent hydrolysis of ester, thioester, amide, peptide and isopeptide bonds formed by the C-terminal Gly of ubiquitin (a 76-residue protein attached to proteins as an intracellular targeting signal).</text>
        <dbReference type="EC" id="3.4.19.12"/>
    </reaction>
</comment>
<dbReference type="InterPro" id="IPR038765">
    <property type="entry name" value="Papain-like_cys_pep_sf"/>
</dbReference>
<sequence length="308" mass="34714">MPTSDRFEGAKPPSPPRLKSTDLPKDMDGQAVEPEPFLSGHPILPEDMDIADLTQAQLYEMNQRLLEESMESERPLISPPEATSVLRNEYSNSPDFLAQIETLINRGYNIIIRAKGDGDCFYRALAFAYLDRLMRFTGHSNDRLAATTDMLAKAGFDECVYDQPYEMLQSLAQLRASRTNAREELWQSFTDPATSNYIVMYMRLLTSAQMRIDVQFADFLFDPESQMQTSVDDFCRRFVEPLGKEADHVQVAALAQALDVHVKVAYLDGHAADGQVNFVDFSENASHGGDPLLLLYRPGHYDILQKSA</sequence>